<keyword evidence="1" id="KW-0802">TPR repeat</keyword>
<gene>
    <name evidence="3" type="primary">Ttc14</name>
    <name evidence="3" type="ORF">CEYCYA_R06842</name>
</gene>
<sequence>ECYAVMPPLEQFMEVPREERRESLYRDIERGDIVIGRITSIREFGFFMVLICTGSGVIREISDLEITALCPLRDVPPQSNHGDPLSYYQTGDLIRGKHFCKFILTFIISVAAIKDIDRYHEKLTVSLYSSALPPSLSSTKLGVITSDDFPLHYKRSMEVANTAETFEEVLHRSPGFANPSLVEYLAEKLGLSESNPPSLLRSLQIKNFNEEDFAPALRKKQSASWALKCVKAGVDYFKLGRHVDAMNEYNKALEIDPENVEALVARGALYATKGSLNKAIGDFEIALENCPTHRNARKYLCQTLVERGGQLEEEDKLLNAENYYKKALSLDETFQEAEEALTKLHKHIQKSLEMKEKQAAKEERQKEKKVETSAEKLRKLLKEEKRLKKKRKVSTSSSSSSSSSSSDSSSDVSISSSSSSSDQKKCRKKRRNRSESARSLKKCSSRASSHYKDQIRKEEWYSPPADTSASFLNQSFEVEKLLERQDSVVCPKTEGKEKDRHGSFSRTSGDDEDTFGGRSEDSRDSYSSSKTLPSSSKTEKYGRTDRFFSSWRVSSGSYHKSDDKPRMHYFKRVERGVEGRKEHYKKHGSGQVRYCTSPAGSDYSGKSVGRYRSYSSTYFRERDKSYDSDQHKTESEYKNRRSYEETNKTEEPDEEMPLSDTVETESSGKRNLPQNLVNIFNQIAEFEREKGSKQKKQQST</sequence>
<dbReference type="PANTHER" id="PTHR23184:SF9">
    <property type="entry name" value="TETRATRICOPEPTIDE REPEAT PROTEIN 14"/>
    <property type="match status" value="1"/>
</dbReference>
<comment type="caution">
    <text evidence="3">The sequence shown here is derived from an EMBL/GenBank/DDBJ whole genome shotgun (WGS) entry which is preliminary data.</text>
</comment>
<dbReference type="Proteomes" id="UP000586704">
    <property type="component" value="Unassembled WGS sequence"/>
</dbReference>
<dbReference type="PANTHER" id="PTHR23184">
    <property type="entry name" value="TETRATRICOPEPTIDE REPEAT PROTEIN 14"/>
    <property type="match status" value="1"/>
</dbReference>
<accession>A0A7L4NCQ8</accession>
<dbReference type="OrthoDB" id="1914839at2759"/>
<dbReference type="Gene3D" id="1.25.40.10">
    <property type="entry name" value="Tetratricopeptide repeat domain"/>
    <property type="match status" value="1"/>
</dbReference>
<proteinExistence type="predicted"/>
<dbReference type="AlphaFoldDB" id="A0A7L4NCQ8"/>
<feature type="compositionally biased region" description="Low complexity" evidence="2">
    <location>
        <begin position="525"/>
        <end position="536"/>
    </location>
</feature>
<keyword evidence="4" id="KW-1185">Reference proteome</keyword>
<feature type="region of interest" description="Disordered" evidence="2">
    <location>
        <begin position="483"/>
        <end position="541"/>
    </location>
</feature>
<dbReference type="InterPro" id="IPR011990">
    <property type="entry name" value="TPR-like_helical_dom_sf"/>
</dbReference>
<dbReference type="EMBL" id="VYZU01050012">
    <property type="protein sequence ID" value="NXY86738.1"/>
    <property type="molecule type" value="Genomic_DNA"/>
</dbReference>
<feature type="repeat" description="TPR" evidence="1">
    <location>
        <begin position="260"/>
        <end position="293"/>
    </location>
</feature>
<feature type="compositionally biased region" description="Basic and acidic residues" evidence="2">
    <location>
        <begin position="352"/>
        <end position="386"/>
    </location>
</feature>
<feature type="compositionally biased region" description="Basic and acidic residues" evidence="2">
    <location>
        <begin position="619"/>
        <end position="650"/>
    </location>
</feature>
<feature type="non-terminal residue" evidence="3">
    <location>
        <position position="700"/>
    </location>
</feature>
<dbReference type="InterPro" id="IPR019734">
    <property type="entry name" value="TPR_rpt"/>
</dbReference>
<evidence type="ECO:0000313" key="4">
    <source>
        <dbReference type="Proteomes" id="UP000586704"/>
    </source>
</evidence>
<dbReference type="InterPro" id="IPR039190">
    <property type="entry name" value="TTC14"/>
</dbReference>
<feature type="region of interest" description="Disordered" evidence="2">
    <location>
        <begin position="577"/>
        <end position="675"/>
    </location>
</feature>
<feature type="compositionally biased region" description="Basic and acidic residues" evidence="2">
    <location>
        <begin position="450"/>
        <end position="460"/>
    </location>
</feature>
<dbReference type="Pfam" id="PF13414">
    <property type="entry name" value="TPR_11"/>
    <property type="match status" value="1"/>
</dbReference>
<feature type="repeat" description="TPR" evidence="1">
    <location>
        <begin position="226"/>
        <end position="259"/>
    </location>
</feature>
<dbReference type="SMART" id="SM00028">
    <property type="entry name" value="TPR"/>
    <property type="match status" value="3"/>
</dbReference>
<organism evidence="3 4">
    <name type="scientific">Ceyx cyanopectus</name>
    <name type="common">Indigo-banded kingfisher</name>
    <dbReference type="NCBI Taxonomy" id="390723"/>
    <lineage>
        <taxon>Eukaryota</taxon>
        <taxon>Metazoa</taxon>
        <taxon>Chordata</taxon>
        <taxon>Craniata</taxon>
        <taxon>Vertebrata</taxon>
        <taxon>Euteleostomi</taxon>
        <taxon>Archelosauria</taxon>
        <taxon>Archosauria</taxon>
        <taxon>Dinosauria</taxon>
        <taxon>Saurischia</taxon>
        <taxon>Theropoda</taxon>
        <taxon>Coelurosauria</taxon>
        <taxon>Aves</taxon>
        <taxon>Neognathae</taxon>
        <taxon>Neoaves</taxon>
        <taxon>Telluraves</taxon>
        <taxon>Coraciimorphae</taxon>
        <taxon>Coraciiformes</taxon>
        <taxon>Alcedinidae</taxon>
        <taxon>Ceyx</taxon>
    </lineage>
</organism>
<feature type="compositionally biased region" description="Low complexity" evidence="2">
    <location>
        <begin position="394"/>
        <end position="421"/>
    </location>
</feature>
<reference evidence="3 4" key="1">
    <citation type="submission" date="2020-02" db="EMBL/GenBank/DDBJ databases">
        <title>Bird 10,000 Genomes (B10K) Project - Family phase.</title>
        <authorList>
            <person name="Zhang G."/>
        </authorList>
    </citation>
    <scope>NUCLEOTIDE SEQUENCE [LARGE SCALE GENOMIC DNA]</scope>
    <source>
        <strain evidence="3">B10K-DU-013-51</strain>
        <tissue evidence="3">Mixed tissue sample</tissue>
    </source>
</reference>
<feature type="compositionally biased region" description="Basic and acidic residues" evidence="2">
    <location>
        <begin position="493"/>
        <end position="502"/>
    </location>
</feature>
<name>A0A7L4NCQ8_9AVES</name>
<feature type="non-terminal residue" evidence="3">
    <location>
        <position position="1"/>
    </location>
</feature>
<evidence type="ECO:0000256" key="1">
    <source>
        <dbReference type="PROSITE-ProRule" id="PRU00339"/>
    </source>
</evidence>
<evidence type="ECO:0000256" key="2">
    <source>
        <dbReference type="SAM" id="MobiDB-lite"/>
    </source>
</evidence>
<dbReference type="SUPFAM" id="SSF48452">
    <property type="entry name" value="TPR-like"/>
    <property type="match status" value="1"/>
</dbReference>
<dbReference type="PROSITE" id="PS50005">
    <property type="entry name" value="TPR"/>
    <property type="match status" value="2"/>
</dbReference>
<evidence type="ECO:0000313" key="3">
    <source>
        <dbReference type="EMBL" id="NXY86738.1"/>
    </source>
</evidence>
<feature type="region of interest" description="Disordered" evidence="2">
    <location>
        <begin position="352"/>
        <end position="466"/>
    </location>
</feature>
<protein>
    <submittedName>
        <fullName evidence="3">TTC14 protein</fullName>
    </submittedName>
</protein>